<feature type="compositionally biased region" description="Basic and acidic residues" evidence="1">
    <location>
        <begin position="9"/>
        <end position="22"/>
    </location>
</feature>
<dbReference type="AlphaFoldDB" id="A0A9Q1FPP3"/>
<evidence type="ECO:0000313" key="2">
    <source>
        <dbReference type="EMBL" id="KAJ8363402.1"/>
    </source>
</evidence>
<protein>
    <submittedName>
        <fullName evidence="2">Uncharacterized protein</fullName>
    </submittedName>
</protein>
<reference evidence="2" key="1">
    <citation type="journal article" date="2023" name="Science">
        <title>Genome structures resolve the early diversification of teleost fishes.</title>
        <authorList>
            <person name="Parey E."/>
            <person name="Louis A."/>
            <person name="Montfort J."/>
            <person name="Bouchez O."/>
            <person name="Roques C."/>
            <person name="Iampietro C."/>
            <person name="Lluch J."/>
            <person name="Castinel A."/>
            <person name="Donnadieu C."/>
            <person name="Desvignes T."/>
            <person name="Floi Bucao C."/>
            <person name="Jouanno E."/>
            <person name="Wen M."/>
            <person name="Mejri S."/>
            <person name="Dirks R."/>
            <person name="Jansen H."/>
            <person name="Henkel C."/>
            <person name="Chen W.J."/>
            <person name="Zahm M."/>
            <person name="Cabau C."/>
            <person name="Klopp C."/>
            <person name="Thompson A.W."/>
            <person name="Robinson-Rechavi M."/>
            <person name="Braasch I."/>
            <person name="Lecointre G."/>
            <person name="Bobe J."/>
            <person name="Postlethwait J.H."/>
            <person name="Berthelot C."/>
            <person name="Roest Crollius H."/>
            <person name="Guiguen Y."/>
        </authorList>
    </citation>
    <scope>NUCLEOTIDE SEQUENCE</scope>
    <source>
        <strain evidence="2">WJC10195</strain>
    </source>
</reference>
<proteinExistence type="predicted"/>
<evidence type="ECO:0000256" key="1">
    <source>
        <dbReference type="SAM" id="MobiDB-lite"/>
    </source>
</evidence>
<dbReference type="Proteomes" id="UP001152622">
    <property type="component" value="Chromosome 4"/>
</dbReference>
<comment type="caution">
    <text evidence="2">The sequence shown here is derived from an EMBL/GenBank/DDBJ whole genome shotgun (WGS) entry which is preliminary data.</text>
</comment>
<name>A0A9Q1FPP3_SYNKA</name>
<sequence length="103" mass="10597">MPHASHVQNRADENAAKSDGRDQLQGTWESAGAVPETPTNSGADGACISCCSDAQCFACSRDWADLPSDNRSGSGRAWVLAEAAHPAQGSTRVIKGGRLGGGE</sequence>
<gene>
    <name evidence="2" type="ORF">SKAU_G00122330</name>
</gene>
<organism evidence="2 3">
    <name type="scientific">Synaphobranchus kaupii</name>
    <name type="common">Kaup's arrowtooth eel</name>
    <dbReference type="NCBI Taxonomy" id="118154"/>
    <lineage>
        <taxon>Eukaryota</taxon>
        <taxon>Metazoa</taxon>
        <taxon>Chordata</taxon>
        <taxon>Craniata</taxon>
        <taxon>Vertebrata</taxon>
        <taxon>Euteleostomi</taxon>
        <taxon>Actinopterygii</taxon>
        <taxon>Neopterygii</taxon>
        <taxon>Teleostei</taxon>
        <taxon>Anguilliformes</taxon>
        <taxon>Synaphobranchidae</taxon>
        <taxon>Synaphobranchus</taxon>
    </lineage>
</organism>
<feature type="region of interest" description="Disordered" evidence="1">
    <location>
        <begin position="1"/>
        <end position="41"/>
    </location>
</feature>
<dbReference type="EMBL" id="JAINUF010000004">
    <property type="protein sequence ID" value="KAJ8363402.1"/>
    <property type="molecule type" value="Genomic_DNA"/>
</dbReference>
<evidence type="ECO:0000313" key="3">
    <source>
        <dbReference type="Proteomes" id="UP001152622"/>
    </source>
</evidence>
<keyword evidence="3" id="KW-1185">Reference proteome</keyword>
<accession>A0A9Q1FPP3</accession>